<dbReference type="Pfam" id="PF05345">
    <property type="entry name" value="He_PIG"/>
    <property type="match status" value="1"/>
</dbReference>
<dbReference type="PROSITE" id="PS51257">
    <property type="entry name" value="PROKAR_LIPOPROTEIN"/>
    <property type="match status" value="1"/>
</dbReference>
<protein>
    <submittedName>
        <fullName evidence="9">Serine protease, subtilase family</fullName>
    </submittedName>
</protein>
<dbReference type="Proteomes" id="UP000032702">
    <property type="component" value="Unassembled WGS sequence"/>
</dbReference>
<dbReference type="Gene3D" id="3.40.50.200">
    <property type="entry name" value="Peptidase S8/S53 domain"/>
    <property type="match status" value="1"/>
</dbReference>
<dbReference type="Pfam" id="PF22148">
    <property type="entry name" value="Fervidolysin_NPro-like"/>
    <property type="match status" value="1"/>
</dbReference>
<dbReference type="SUPFAM" id="SSF52743">
    <property type="entry name" value="Subtilisin-like"/>
    <property type="match status" value="1"/>
</dbReference>
<dbReference type="PROSITE" id="PS00138">
    <property type="entry name" value="SUBTILASE_SER"/>
    <property type="match status" value="1"/>
</dbReference>
<dbReference type="Gene3D" id="2.60.40.10">
    <property type="entry name" value="Immunoglobulins"/>
    <property type="match status" value="5"/>
</dbReference>
<sequence length="1804" mass="192173">MMGWMKPGARQAVPGKRTLVALVLGPLLALQGCTNKEESGAATPRAPRGTTLARPLASGARVLRDSNGAEYVAGQLLVRFKKGAGHLVATAAHAQRGAQVLRTYRSQPELQLVTVPEASLKEVLASYLKDPRIEHAEPNFVYRIHALPDDARFGDLWGMHNTGQSGGTADVDINAPEAWELTRGTRTSGVVAVIDTGFDYTHPDLQDNLWTNPGEIPGNHVDDDGNGFIDDVHGINAITHSGDPLDDNEHGTHCAGTIAGRGNNATGVVGVNWSAQLMGCKFLDSGGSGTLADAVTCLDYVHLMKTRALHPVNVIATNNSWGGGAFSQELQDAIIQHRDDGILFVAAAGNNNTDNDALASYPGSYFLSNVISVAAHDRNDTLASFSNYGQRTVHLAAPGVEILSSVPNGKYDSFDGTSMAAPHVTGVVGLLKAQDPSRDWRQIKNLVLAGAVSSTAAQGKTLTGGRLRASDSGGKGSLTCNNQVFSSRVRPLLPTASVAVQEPLQIVAYHIRCDAPAGALAVNVTPGNETFLLQDNGQHGDEVAGDGMYTGYFEPGAAGTYTLSFPEGEPLTVHTALSYTRKEVPAEWRAFTGTSLQQGDDTVSSLATPFPIPFAQGPGQTLLNISMNGAVSFTSDTIGFHNGPLPAAPHATFVAPFWDDLYPGPASEDNVYWDVLGVAPHRELVIEWRNVHHRDTRAAAPADTLNFQVVFFEDKPDILFNYRDVLVNDSTLDKGASATVGVQTADLAAVQYSSDVPSLKNDSSILWRIQTPTTAPVVQPLAVSPATLTEGDTITVTTSFDDADGATDSPWTVQLDTDFPGWLTPEATQEITQQGPISLSAPALESGTVLVAVRVTDASGTRSTLEKFPLTVADVAPVLGALSATGVPQENKPTALSVSFTDPGLDAPWKVEWDLDHDGQTFSADRTSIVTQAGRVTLEHSFPQDGTFTVAARVTDKDGVQSNIQVLEITVEDLAPALSPLRGTTSLQEGEAFQLISAFSNPGDNAKPWKVQWDHDYDGTTFTVDAEESRLTDGDITLSGLATDSGQFRYALRVVDADGSVSDVQALTLDIAEVNPVAKGLKAQFLTGKGTEPSTVTFELSAVSGAQEASTDPIKAFLWDFDGDGTFDALSTTPQALHSFRDNPAGGNTFTSLVRVMDEDSFTELTIPVTIDNAPPTLTLPPRTDAVEGSLLALRLTATDPGADTLTFSVSGAPAGLSVTADGLLLWTPHRQQSSGEGRPHLFTVTVTDDDGASDSQPITLTVWWKDADGDGMADSWEREHGLDPTRHDADEDLDGDGVSNLTEFLSEHGGPRIPEAAVAGHPLSGEQVNTPELVLTAQNVKDAGNLATVRYQFQLFADRTLTLPIRDVTVDQVPGADTSATLTDGTESETLEDLQDDHVYAWRVRATDGSLHGAWSEVQSITFNPINDAPNAPRTAHPLAETQVPTDKLTLITDNALDADDGTLTYTFELARDQAMTQTVLTSGATAAGAHGSTAWIVPSSLMPFTTYYWRVTATDPHGATSHSDVSSFSTYLGRPSNREPGLPVLAEPSMDSAVSLFTPTLVAHAARDPDGDALAYVFELDTSPTFNSPNRMASAALEADPDSKVRWQTPALTENTRYFWRARALDGFSASEWSLHSFKVNTRNDAPSAPVALNPFDAILSTRRLTLRVQNAVDPDGDVLTYFFEVRLADGTLVATGNGVSEGDRGHTSFTLPSALVRGERYFWTAYAKDAAGALSPPTAEAHFRISRAHHPSDPSEPGDERYAGCSAGETSLGGMLPLLLMALGMGLRPRRQPRTLRAPSR</sequence>
<dbReference type="InterPro" id="IPR054399">
    <property type="entry name" value="Fervidolysin-like_N_prodom"/>
</dbReference>
<dbReference type="SMART" id="SM00089">
    <property type="entry name" value="PKD"/>
    <property type="match status" value="2"/>
</dbReference>
<dbReference type="InterPro" id="IPR036116">
    <property type="entry name" value="FN3_sf"/>
</dbReference>
<evidence type="ECO:0000256" key="1">
    <source>
        <dbReference type="ARBA" id="ARBA00011073"/>
    </source>
</evidence>
<dbReference type="InterPro" id="IPR013783">
    <property type="entry name" value="Ig-like_fold"/>
</dbReference>
<keyword evidence="3 6" id="KW-0378">Hydrolase</keyword>
<dbReference type="InterPro" id="IPR022398">
    <property type="entry name" value="Peptidase_S8_His-AS"/>
</dbReference>
<comment type="caution">
    <text evidence="9">The sequence shown here is derived from an EMBL/GenBank/DDBJ whole genome shotgun (WGS) entry which is preliminary data.</text>
</comment>
<dbReference type="PANTHER" id="PTHR43399">
    <property type="entry name" value="SUBTILISIN-RELATED"/>
    <property type="match status" value="1"/>
</dbReference>
<dbReference type="InterPro" id="IPR000601">
    <property type="entry name" value="PKD_dom"/>
</dbReference>
<gene>
    <name evidence="9" type="ORF">STIAU_4622</name>
</gene>
<dbReference type="SUPFAM" id="SSF49265">
    <property type="entry name" value="Fibronectin type III"/>
    <property type="match status" value="2"/>
</dbReference>
<dbReference type="PROSITE" id="PS00137">
    <property type="entry name" value="SUBTILASE_HIS"/>
    <property type="match status" value="1"/>
</dbReference>
<dbReference type="InterPro" id="IPR000209">
    <property type="entry name" value="Peptidase_S8/S53_dom"/>
</dbReference>
<dbReference type="NCBIfam" id="TIGR03382">
    <property type="entry name" value="GC_trans_RRR"/>
    <property type="match status" value="1"/>
</dbReference>
<comment type="similarity">
    <text evidence="1 6 7">Belongs to the peptidase S8 family.</text>
</comment>
<evidence type="ECO:0000256" key="4">
    <source>
        <dbReference type="ARBA" id="ARBA00022825"/>
    </source>
</evidence>
<dbReference type="Pfam" id="PF18911">
    <property type="entry name" value="PKD_4"/>
    <property type="match status" value="1"/>
</dbReference>
<dbReference type="PRINTS" id="PR00723">
    <property type="entry name" value="SUBTILISIN"/>
</dbReference>
<feature type="active site" description="Charge relay system" evidence="5 6">
    <location>
        <position position="195"/>
    </location>
</feature>
<dbReference type="NCBIfam" id="NF041940">
    <property type="entry name" value="choice_anch_X"/>
    <property type="match status" value="1"/>
</dbReference>
<dbReference type="GO" id="GO:0006508">
    <property type="term" value="P:proteolysis"/>
    <property type="evidence" value="ECO:0007669"/>
    <property type="project" value="UniProtKB-KW"/>
</dbReference>
<evidence type="ECO:0000259" key="8">
    <source>
        <dbReference type="SMART" id="SM00089"/>
    </source>
</evidence>
<dbReference type="InterPro" id="IPR022409">
    <property type="entry name" value="PKD/Chitinase_dom"/>
</dbReference>
<evidence type="ECO:0000256" key="7">
    <source>
        <dbReference type="RuleBase" id="RU003355"/>
    </source>
</evidence>
<dbReference type="PROSITE" id="PS00136">
    <property type="entry name" value="SUBTILASE_ASP"/>
    <property type="match status" value="1"/>
</dbReference>
<keyword evidence="2 6" id="KW-0645">Protease</keyword>
<dbReference type="PATRIC" id="fig|378806.16.peg.6149"/>
<evidence type="ECO:0000256" key="6">
    <source>
        <dbReference type="PROSITE-ProRule" id="PRU01240"/>
    </source>
</evidence>
<dbReference type="Pfam" id="PF00082">
    <property type="entry name" value="Peptidase_S8"/>
    <property type="match status" value="1"/>
</dbReference>
<evidence type="ECO:0000313" key="9">
    <source>
        <dbReference type="EMBL" id="EAU66990.1"/>
    </source>
</evidence>
<feature type="domain" description="PKD/Chitinase" evidence="8">
    <location>
        <begin position="1082"/>
        <end position="1174"/>
    </location>
</feature>
<dbReference type="PANTHER" id="PTHR43399:SF4">
    <property type="entry name" value="CELL WALL-ASSOCIATED PROTEASE"/>
    <property type="match status" value="1"/>
</dbReference>
<dbReference type="CDD" id="cd07473">
    <property type="entry name" value="Peptidases_S8_Subtilisin_like"/>
    <property type="match status" value="1"/>
</dbReference>
<dbReference type="EMBL" id="AAMD01000043">
    <property type="protein sequence ID" value="EAU66990.1"/>
    <property type="molecule type" value="Genomic_DNA"/>
</dbReference>
<dbReference type="InterPro" id="IPR015500">
    <property type="entry name" value="Peptidase_S8_subtilisin-rel"/>
</dbReference>
<dbReference type="GO" id="GO:0004252">
    <property type="term" value="F:serine-type endopeptidase activity"/>
    <property type="evidence" value="ECO:0007669"/>
    <property type="project" value="UniProtKB-UniRule"/>
</dbReference>
<dbReference type="OrthoDB" id="9765693at2"/>
<dbReference type="SUPFAM" id="SSF49299">
    <property type="entry name" value="PKD domain"/>
    <property type="match status" value="2"/>
</dbReference>
<keyword evidence="4 6" id="KW-0720">Serine protease</keyword>
<dbReference type="InterPro" id="IPR036852">
    <property type="entry name" value="Peptidase_S8/S53_dom_sf"/>
</dbReference>
<reference evidence="9 10" key="1">
    <citation type="submission" date="2006-04" db="EMBL/GenBank/DDBJ databases">
        <authorList>
            <person name="Nierman W.C."/>
        </authorList>
    </citation>
    <scope>NUCLEOTIDE SEQUENCE [LARGE SCALE GENOMIC DNA]</scope>
    <source>
        <strain evidence="9 10">DW4/3-1</strain>
    </source>
</reference>
<evidence type="ECO:0000256" key="3">
    <source>
        <dbReference type="ARBA" id="ARBA00022801"/>
    </source>
</evidence>
<dbReference type="CDD" id="cd00146">
    <property type="entry name" value="PKD"/>
    <property type="match status" value="1"/>
</dbReference>
<evidence type="ECO:0000256" key="2">
    <source>
        <dbReference type="ARBA" id="ARBA00022670"/>
    </source>
</evidence>
<dbReference type="InterPro" id="IPR023827">
    <property type="entry name" value="Peptidase_S8_Asp-AS"/>
</dbReference>
<feature type="active site" description="Charge relay system" evidence="5 6">
    <location>
        <position position="250"/>
    </location>
</feature>
<evidence type="ECO:0000256" key="5">
    <source>
        <dbReference type="PIRSR" id="PIRSR615500-1"/>
    </source>
</evidence>
<dbReference type="PROSITE" id="PS51892">
    <property type="entry name" value="SUBTILASE"/>
    <property type="match status" value="1"/>
</dbReference>
<dbReference type="InterPro" id="IPR034204">
    <property type="entry name" value="PfSUB1-like_cat_dom"/>
</dbReference>
<dbReference type="InterPro" id="IPR017756">
    <property type="entry name" value="TM_Gly-Cys-Arg_CS"/>
</dbReference>
<organism evidence="9 10">
    <name type="scientific">Stigmatella aurantiaca (strain DW4/3-1)</name>
    <dbReference type="NCBI Taxonomy" id="378806"/>
    <lineage>
        <taxon>Bacteria</taxon>
        <taxon>Pseudomonadati</taxon>
        <taxon>Myxococcota</taxon>
        <taxon>Myxococcia</taxon>
        <taxon>Myxococcales</taxon>
        <taxon>Cystobacterineae</taxon>
        <taxon>Archangiaceae</taxon>
        <taxon>Stigmatella</taxon>
    </lineage>
</organism>
<dbReference type="InterPro" id="IPR051048">
    <property type="entry name" value="Peptidase_S8/S53_subtilisin"/>
</dbReference>
<proteinExistence type="inferred from homology"/>
<accession>Q093R9</accession>
<evidence type="ECO:0000313" key="10">
    <source>
        <dbReference type="Proteomes" id="UP000032702"/>
    </source>
</evidence>
<feature type="domain" description="PKD/Chitinase" evidence="8">
    <location>
        <begin position="878"/>
        <end position="969"/>
    </location>
</feature>
<feature type="active site" description="Charge relay system" evidence="5 6">
    <location>
        <position position="418"/>
    </location>
</feature>
<dbReference type="InterPro" id="IPR035986">
    <property type="entry name" value="PKD_dom_sf"/>
</dbReference>
<name>Q093R9_STIAD</name>
<dbReference type="RefSeq" id="WP_002613495.1">
    <property type="nucleotide sequence ID" value="NC_014623.1"/>
</dbReference>
<dbReference type="InterPro" id="IPR023828">
    <property type="entry name" value="Peptidase_S8_Ser-AS"/>
</dbReference>